<sequence>MEANNRLLTSRPGWVNLRSNDIIYQYGDRIVYKIRKGPDEFILKRTAASRHQSEAATHQFLAERTAIPAPIAYGEWLSSDRRYHYLLEGHIAGQTLGDCWGQLSMDDKIDIAEQITAYMSRLSRFTSDRMQSISGTRLPNNCFVARPADPRGHLSGRWTSDDDIFQYEFRPALVRSGVSAELIGALRRAMPPCRGELAFTHCDLYVGNIMVDPRRGRVTAIIDWESAGFWPEWFQYARITHGCSRDDTEWKWILSQVQQPTIRHADHGRVWWDTMQTFMYCSDSLQAKAWLRLLGQYLRGEKSSKALKDYQKIDGEGMREQIARDEARLMRNNRGGTGNEGYYSTVIGRF</sequence>
<dbReference type="Pfam" id="PF01636">
    <property type="entry name" value="APH"/>
    <property type="match status" value="1"/>
</dbReference>
<protein>
    <submittedName>
        <fullName evidence="2">Kinase-like domain-containing protein</fullName>
    </submittedName>
</protein>
<dbReference type="InterPro" id="IPR051678">
    <property type="entry name" value="AGP_Transferase"/>
</dbReference>
<proteinExistence type="predicted"/>
<dbReference type="InterPro" id="IPR002575">
    <property type="entry name" value="Aminoglycoside_PTrfase"/>
</dbReference>
<dbReference type="EMBL" id="MU856991">
    <property type="protein sequence ID" value="KAK4152005.1"/>
    <property type="molecule type" value="Genomic_DNA"/>
</dbReference>
<keyword evidence="3" id="KW-1185">Reference proteome</keyword>
<dbReference type="InterPro" id="IPR011009">
    <property type="entry name" value="Kinase-like_dom_sf"/>
</dbReference>
<accession>A0AAN6VIN9</accession>
<evidence type="ECO:0000313" key="2">
    <source>
        <dbReference type="EMBL" id="KAK4152005.1"/>
    </source>
</evidence>
<evidence type="ECO:0000313" key="3">
    <source>
        <dbReference type="Proteomes" id="UP001302745"/>
    </source>
</evidence>
<dbReference type="PANTHER" id="PTHR21310:SF48">
    <property type="entry name" value="AMINOGLYCOSIDE PHOSPHOTRANSFERASE DOMAIN-CONTAINING PROTEIN"/>
    <property type="match status" value="1"/>
</dbReference>
<keyword evidence="2" id="KW-0418">Kinase</keyword>
<organism evidence="2 3">
    <name type="scientific">Chaetomidium leptoderma</name>
    <dbReference type="NCBI Taxonomy" id="669021"/>
    <lineage>
        <taxon>Eukaryota</taxon>
        <taxon>Fungi</taxon>
        <taxon>Dikarya</taxon>
        <taxon>Ascomycota</taxon>
        <taxon>Pezizomycotina</taxon>
        <taxon>Sordariomycetes</taxon>
        <taxon>Sordariomycetidae</taxon>
        <taxon>Sordariales</taxon>
        <taxon>Chaetomiaceae</taxon>
        <taxon>Chaetomidium</taxon>
    </lineage>
</organism>
<dbReference type="PANTHER" id="PTHR21310">
    <property type="entry name" value="AMINOGLYCOSIDE PHOSPHOTRANSFERASE-RELATED-RELATED"/>
    <property type="match status" value="1"/>
</dbReference>
<dbReference type="Gene3D" id="3.90.1200.10">
    <property type="match status" value="1"/>
</dbReference>
<gene>
    <name evidence="2" type="ORF">C8A00DRAFT_35323</name>
</gene>
<name>A0AAN6VIN9_9PEZI</name>
<dbReference type="CDD" id="cd05120">
    <property type="entry name" value="APH_ChoK_like"/>
    <property type="match status" value="1"/>
</dbReference>
<feature type="domain" description="Aminoglycoside phosphotransferase" evidence="1">
    <location>
        <begin position="31"/>
        <end position="250"/>
    </location>
</feature>
<comment type="caution">
    <text evidence="2">The sequence shown here is derived from an EMBL/GenBank/DDBJ whole genome shotgun (WGS) entry which is preliminary data.</text>
</comment>
<keyword evidence="2" id="KW-0808">Transferase</keyword>
<reference evidence="2" key="2">
    <citation type="submission" date="2023-05" db="EMBL/GenBank/DDBJ databases">
        <authorList>
            <consortium name="Lawrence Berkeley National Laboratory"/>
            <person name="Steindorff A."/>
            <person name="Hensen N."/>
            <person name="Bonometti L."/>
            <person name="Westerberg I."/>
            <person name="Brannstrom I.O."/>
            <person name="Guillou S."/>
            <person name="Cros-Aarteil S."/>
            <person name="Calhoun S."/>
            <person name="Haridas S."/>
            <person name="Kuo A."/>
            <person name="Mondo S."/>
            <person name="Pangilinan J."/>
            <person name="Riley R."/>
            <person name="Labutti K."/>
            <person name="Andreopoulos B."/>
            <person name="Lipzen A."/>
            <person name="Chen C."/>
            <person name="Yanf M."/>
            <person name="Daum C."/>
            <person name="Ng V."/>
            <person name="Clum A."/>
            <person name="Ohm R."/>
            <person name="Martin F."/>
            <person name="Silar P."/>
            <person name="Natvig D."/>
            <person name="Lalanne C."/>
            <person name="Gautier V."/>
            <person name="Ament-Velasquez S.L."/>
            <person name="Kruys A."/>
            <person name="Hutchinson M.I."/>
            <person name="Powell A.J."/>
            <person name="Barry K."/>
            <person name="Miller A.N."/>
            <person name="Grigoriev I.V."/>
            <person name="Debuchy R."/>
            <person name="Gladieux P."/>
            <person name="Thoren M.H."/>
            <person name="Johannesson H."/>
        </authorList>
    </citation>
    <scope>NUCLEOTIDE SEQUENCE</scope>
    <source>
        <strain evidence="2">CBS 538.74</strain>
    </source>
</reference>
<dbReference type="Proteomes" id="UP001302745">
    <property type="component" value="Unassembled WGS sequence"/>
</dbReference>
<evidence type="ECO:0000259" key="1">
    <source>
        <dbReference type="Pfam" id="PF01636"/>
    </source>
</evidence>
<dbReference type="GO" id="GO:0016301">
    <property type="term" value="F:kinase activity"/>
    <property type="evidence" value="ECO:0007669"/>
    <property type="project" value="UniProtKB-KW"/>
</dbReference>
<dbReference type="AlphaFoldDB" id="A0AAN6VIN9"/>
<dbReference type="SUPFAM" id="SSF56112">
    <property type="entry name" value="Protein kinase-like (PK-like)"/>
    <property type="match status" value="1"/>
</dbReference>
<reference evidence="2" key="1">
    <citation type="journal article" date="2023" name="Mol. Phylogenet. Evol.">
        <title>Genome-scale phylogeny and comparative genomics of the fungal order Sordariales.</title>
        <authorList>
            <person name="Hensen N."/>
            <person name="Bonometti L."/>
            <person name="Westerberg I."/>
            <person name="Brannstrom I.O."/>
            <person name="Guillou S."/>
            <person name="Cros-Aarteil S."/>
            <person name="Calhoun S."/>
            <person name="Haridas S."/>
            <person name="Kuo A."/>
            <person name="Mondo S."/>
            <person name="Pangilinan J."/>
            <person name="Riley R."/>
            <person name="LaButti K."/>
            <person name="Andreopoulos B."/>
            <person name="Lipzen A."/>
            <person name="Chen C."/>
            <person name="Yan M."/>
            <person name="Daum C."/>
            <person name="Ng V."/>
            <person name="Clum A."/>
            <person name="Steindorff A."/>
            <person name="Ohm R.A."/>
            <person name="Martin F."/>
            <person name="Silar P."/>
            <person name="Natvig D.O."/>
            <person name="Lalanne C."/>
            <person name="Gautier V."/>
            <person name="Ament-Velasquez S.L."/>
            <person name="Kruys A."/>
            <person name="Hutchinson M.I."/>
            <person name="Powell A.J."/>
            <person name="Barry K."/>
            <person name="Miller A.N."/>
            <person name="Grigoriev I.V."/>
            <person name="Debuchy R."/>
            <person name="Gladieux P."/>
            <person name="Hiltunen Thoren M."/>
            <person name="Johannesson H."/>
        </authorList>
    </citation>
    <scope>NUCLEOTIDE SEQUENCE</scope>
    <source>
        <strain evidence="2">CBS 538.74</strain>
    </source>
</reference>